<dbReference type="EMBL" id="KI927873">
    <property type="protein sequence ID" value="ETW31121.1"/>
    <property type="molecule type" value="Genomic_DNA"/>
</dbReference>
<accession>A0A024VT98</accession>
<evidence type="ECO:0000313" key="2">
    <source>
        <dbReference type="EMBL" id="ETW31121.1"/>
    </source>
</evidence>
<evidence type="ECO:0000313" key="3">
    <source>
        <dbReference type="Proteomes" id="UP000030656"/>
    </source>
</evidence>
<evidence type="ECO:0000256" key="1">
    <source>
        <dbReference type="SAM" id="Phobius"/>
    </source>
</evidence>
<proteinExistence type="predicted"/>
<keyword evidence="1" id="KW-0812">Transmembrane</keyword>
<feature type="transmembrane region" description="Helical" evidence="1">
    <location>
        <begin position="12"/>
        <end position="30"/>
    </location>
</feature>
<organism evidence="2 3">
    <name type="scientific">Plasmodium falciparum FCH/4</name>
    <dbReference type="NCBI Taxonomy" id="1036724"/>
    <lineage>
        <taxon>Eukaryota</taxon>
        <taxon>Sar</taxon>
        <taxon>Alveolata</taxon>
        <taxon>Apicomplexa</taxon>
        <taxon>Aconoidasida</taxon>
        <taxon>Haemosporida</taxon>
        <taxon>Plasmodiidae</taxon>
        <taxon>Plasmodium</taxon>
        <taxon>Plasmodium (Laverania)</taxon>
    </lineage>
</organism>
<keyword evidence="1" id="KW-0472">Membrane</keyword>
<reference evidence="2 3" key="2">
    <citation type="submission" date="2013-02" db="EMBL/GenBank/DDBJ databases">
        <title>The Genome Sequence of Plasmodium falciparum FCH/4.</title>
        <authorList>
            <consortium name="The Broad Institute Genome Sequencing Platform"/>
            <consortium name="The Broad Institute Genome Sequencing Center for Infectious Disease"/>
            <person name="Neafsey D."/>
            <person name="Cheeseman I."/>
            <person name="Volkman S."/>
            <person name="Adams J."/>
            <person name="Walker B."/>
            <person name="Young S.K."/>
            <person name="Zeng Q."/>
            <person name="Gargeya S."/>
            <person name="Fitzgerald M."/>
            <person name="Haas B."/>
            <person name="Abouelleil A."/>
            <person name="Alvarado L."/>
            <person name="Arachchi H.M."/>
            <person name="Berlin A.M."/>
            <person name="Chapman S.B."/>
            <person name="Dewar J."/>
            <person name="Goldberg J."/>
            <person name="Griggs A."/>
            <person name="Gujja S."/>
            <person name="Hansen M."/>
            <person name="Howarth C."/>
            <person name="Imamovic A."/>
            <person name="Larimer J."/>
            <person name="McCowan C."/>
            <person name="Murphy C."/>
            <person name="Neiman D."/>
            <person name="Pearson M."/>
            <person name="Priest M."/>
            <person name="Roberts A."/>
            <person name="Saif S."/>
            <person name="Shea T."/>
            <person name="Sisk P."/>
            <person name="Sykes S."/>
            <person name="Wortman J."/>
            <person name="Nusbaum C."/>
            <person name="Birren B."/>
        </authorList>
    </citation>
    <scope>NUCLEOTIDE SEQUENCE [LARGE SCALE GENOMIC DNA]</scope>
    <source>
        <strain evidence="2 3">FCH/4</strain>
    </source>
</reference>
<sequence length="34" mass="4275">MIFHKENILKNIIKYKLTMFIFFFFFNFIGRAKN</sequence>
<protein>
    <submittedName>
        <fullName evidence="2">Uncharacterized protein</fullName>
    </submittedName>
</protein>
<reference evidence="2 3" key="1">
    <citation type="submission" date="2013-02" db="EMBL/GenBank/DDBJ databases">
        <title>The Genome Annotation of Plasmodium falciparum FCH/4.</title>
        <authorList>
            <consortium name="The Broad Institute Genome Sequencing Platform"/>
            <consortium name="The Broad Institute Genome Sequencing Center for Infectious Disease"/>
            <person name="Neafsey D."/>
            <person name="Hoffman S."/>
            <person name="Volkman S."/>
            <person name="Rosenthal P."/>
            <person name="Walker B."/>
            <person name="Young S.K."/>
            <person name="Zeng Q."/>
            <person name="Gargeya S."/>
            <person name="Fitzgerald M."/>
            <person name="Haas B."/>
            <person name="Abouelleil A."/>
            <person name="Allen A.W."/>
            <person name="Alvarado L."/>
            <person name="Arachchi H.M."/>
            <person name="Berlin A.M."/>
            <person name="Chapman S.B."/>
            <person name="Gainer-Dewar J."/>
            <person name="Goldberg J."/>
            <person name="Griggs A."/>
            <person name="Gujja S."/>
            <person name="Hansen M."/>
            <person name="Howarth C."/>
            <person name="Imamovic A."/>
            <person name="Ireland A."/>
            <person name="Larimer J."/>
            <person name="McCowan C."/>
            <person name="Murphy C."/>
            <person name="Pearson M."/>
            <person name="Poon T.W."/>
            <person name="Priest M."/>
            <person name="Roberts A."/>
            <person name="Saif S."/>
            <person name="Shea T."/>
            <person name="Sisk P."/>
            <person name="Sykes S."/>
            <person name="Wortman J."/>
            <person name="Nusbaum C."/>
            <person name="Birren B."/>
        </authorList>
    </citation>
    <scope>NUCLEOTIDE SEQUENCE [LARGE SCALE GENOMIC DNA]</scope>
    <source>
        <strain evidence="2 3">FCH/4</strain>
    </source>
</reference>
<keyword evidence="1" id="KW-1133">Transmembrane helix</keyword>
<dbReference type="Proteomes" id="UP000030656">
    <property type="component" value="Unassembled WGS sequence"/>
</dbReference>
<dbReference type="AlphaFoldDB" id="A0A024VT98"/>
<name>A0A024VT98_PLAFA</name>
<gene>
    <name evidence="2" type="ORF">PFFCH_01461</name>
</gene>